<dbReference type="RefSeq" id="WP_106088556.1">
    <property type="nucleotide sequence ID" value="NZ_PVNL01000036.1"/>
</dbReference>
<dbReference type="PANTHER" id="PTHR21569">
    <property type="entry name" value="RIBOSOMAL PROTEIN S9"/>
    <property type="match status" value="1"/>
</dbReference>
<dbReference type="HAMAP" id="MF_00532_B">
    <property type="entry name" value="Ribosomal_uS9_B"/>
    <property type="match status" value="1"/>
</dbReference>
<evidence type="ECO:0000256" key="7">
    <source>
        <dbReference type="SAM" id="MobiDB-lite"/>
    </source>
</evidence>
<sequence>MKYYATGRRKTAIARVWLMPGEGKISINRREAEQYLTRPTNMKFVEQPLVETDTREQYDVWATARGGGLSGQAGAVRLGIARALLRVNGEFRGALKSAGHLTRDPRKKERKKYGRRGARARFQFSKR</sequence>
<gene>
    <name evidence="5 8" type="primary">rpsI</name>
    <name evidence="8" type="ORF">ENSA7_15190</name>
</gene>
<dbReference type="PROSITE" id="PS00360">
    <property type="entry name" value="RIBOSOMAL_S9"/>
    <property type="match status" value="1"/>
</dbReference>
<dbReference type="EMBL" id="PVNL01000036">
    <property type="protein sequence ID" value="PRQ08701.1"/>
    <property type="molecule type" value="Genomic_DNA"/>
</dbReference>
<name>A0A2S9YUA9_9BACT</name>
<keyword evidence="3 5" id="KW-0687">Ribonucleoprotein</keyword>
<feature type="region of interest" description="Disordered" evidence="7">
    <location>
        <begin position="98"/>
        <end position="127"/>
    </location>
</feature>
<dbReference type="InterPro" id="IPR020574">
    <property type="entry name" value="Ribosomal_uS9_CS"/>
</dbReference>
<dbReference type="InterPro" id="IPR023035">
    <property type="entry name" value="Ribosomal_uS9_bac/plastid"/>
</dbReference>
<reference evidence="8 9" key="1">
    <citation type="submission" date="2018-03" db="EMBL/GenBank/DDBJ databases">
        <title>Draft Genome Sequences of the Obligatory Marine Myxobacteria Enhygromyxa salina SWB007.</title>
        <authorList>
            <person name="Poehlein A."/>
            <person name="Moghaddam J.A."/>
            <person name="Harms H."/>
            <person name="Alanjari M."/>
            <person name="Koenig G.M."/>
            <person name="Daniel R."/>
            <person name="Schaeberle T.F."/>
        </authorList>
    </citation>
    <scope>NUCLEOTIDE SEQUENCE [LARGE SCALE GENOMIC DNA]</scope>
    <source>
        <strain evidence="8 9">SWB007</strain>
    </source>
</reference>
<dbReference type="FunFam" id="3.30.230.10:FF:000001">
    <property type="entry name" value="30S ribosomal protein S9"/>
    <property type="match status" value="1"/>
</dbReference>
<evidence type="ECO:0000256" key="4">
    <source>
        <dbReference type="ARBA" id="ARBA00035259"/>
    </source>
</evidence>
<evidence type="ECO:0000256" key="2">
    <source>
        <dbReference type="ARBA" id="ARBA00022980"/>
    </source>
</evidence>
<evidence type="ECO:0000313" key="9">
    <source>
        <dbReference type="Proteomes" id="UP000238823"/>
    </source>
</evidence>
<dbReference type="Gene3D" id="3.30.230.10">
    <property type="match status" value="1"/>
</dbReference>
<dbReference type="InterPro" id="IPR000754">
    <property type="entry name" value="Ribosomal_uS9"/>
</dbReference>
<keyword evidence="2 5" id="KW-0689">Ribosomal protein</keyword>
<comment type="similarity">
    <text evidence="1 5 6">Belongs to the universal ribosomal protein uS9 family.</text>
</comment>
<organism evidence="8 9">
    <name type="scientific">Enhygromyxa salina</name>
    <dbReference type="NCBI Taxonomy" id="215803"/>
    <lineage>
        <taxon>Bacteria</taxon>
        <taxon>Pseudomonadati</taxon>
        <taxon>Myxococcota</taxon>
        <taxon>Polyangia</taxon>
        <taxon>Nannocystales</taxon>
        <taxon>Nannocystaceae</taxon>
        <taxon>Enhygromyxa</taxon>
    </lineage>
</organism>
<dbReference type="GO" id="GO:0022627">
    <property type="term" value="C:cytosolic small ribosomal subunit"/>
    <property type="evidence" value="ECO:0007669"/>
    <property type="project" value="TreeGrafter"/>
</dbReference>
<dbReference type="Pfam" id="PF00380">
    <property type="entry name" value="Ribosomal_S9"/>
    <property type="match status" value="1"/>
</dbReference>
<comment type="caution">
    <text evidence="8">The sequence shown here is derived from an EMBL/GenBank/DDBJ whole genome shotgun (WGS) entry which is preliminary data.</text>
</comment>
<dbReference type="InterPro" id="IPR020568">
    <property type="entry name" value="Ribosomal_Su5_D2-typ_SF"/>
</dbReference>
<dbReference type="OrthoDB" id="9803965at2"/>
<dbReference type="NCBIfam" id="NF001099">
    <property type="entry name" value="PRK00132.1"/>
    <property type="match status" value="1"/>
</dbReference>
<accession>A0A2S9YUA9</accession>
<evidence type="ECO:0000256" key="5">
    <source>
        <dbReference type="HAMAP-Rule" id="MF_00532"/>
    </source>
</evidence>
<dbReference type="Proteomes" id="UP000238823">
    <property type="component" value="Unassembled WGS sequence"/>
</dbReference>
<dbReference type="PANTHER" id="PTHR21569:SF1">
    <property type="entry name" value="SMALL RIBOSOMAL SUBUNIT PROTEIN US9M"/>
    <property type="match status" value="1"/>
</dbReference>
<evidence type="ECO:0000313" key="8">
    <source>
        <dbReference type="EMBL" id="PRQ08701.1"/>
    </source>
</evidence>
<evidence type="ECO:0000256" key="6">
    <source>
        <dbReference type="RuleBase" id="RU003815"/>
    </source>
</evidence>
<dbReference type="GO" id="GO:0003723">
    <property type="term" value="F:RNA binding"/>
    <property type="evidence" value="ECO:0007669"/>
    <property type="project" value="TreeGrafter"/>
</dbReference>
<evidence type="ECO:0000256" key="3">
    <source>
        <dbReference type="ARBA" id="ARBA00023274"/>
    </source>
</evidence>
<feature type="compositionally biased region" description="Basic residues" evidence="7">
    <location>
        <begin position="108"/>
        <end position="127"/>
    </location>
</feature>
<dbReference type="GO" id="GO:0003735">
    <property type="term" value="F:structural constituent of ribosome"/>
    <property type="evidence" value="ECO:0007669"/>
    <property type="project" value="InterPro"/>
</dbReference>
<dbReference type="AlphaFoldDB" id="A0A2S9YUA9"/>
<protein>
    <recommendedName>
        <fullName evidence="4 5">Small ribosomal subunit protein uS9</fullName>
    </recommendedName>
</protein>
<dbReference type="SUPFAM" id="SSF54211">
    <property type="entry name" value="Ribosomal protein S5 domain 2-like"/>
    <property type="match status" value="1"/>
</dbReference>
<dbReference type="InterPro" id="IPR014721">
    <property type="entry name" value="Ribsml_uS5_D2-typ_fold_subgr"/>
</dbReference>
<evidence type="ECO:0000256" key="1">
    <source>
        <dbReference type="ARBA" id="ARBA00005251"/>
    </source>
</evidence>
<dbReference type="GO" id="GO:0006412">
    <property type="term" value="P:translation"/>
    <property type="evidence" value="ECO:0007669"/>
    <property type="project" value="UniProtKB-UniRule"/>
</dbReference>
<proteinExistence type="inferred from homology"/>